<feature type="compositionally biased region" description="Basic residues" evidence="1">
    <location>
        <begin position="1"/>
        <end position="13"/>
    </location>
</feature>
<feature type="region of interest" description="Disordered" evidence="1">
    <location>
        <begin position="429"/>
        <end position="458"/>
    </location>
</feature>
<feature type="compositionally biased region" description="Pro residues" evidence="1">
    <location>
        <begin position="237"/>
        <end position="254"/>
    </location>
</feature>
<protein>
    <submittedName>
        <fullName evidence="2">Uncharacterized protein</fullName>
    </submittedName>
</protein>
<organism evidence="2 3">
    <name type="scientific">Mucor flavus</name>
    <dbReference type="NCBI Taxonomy" id="439312"/>
    <lineage>
        <taxon>Eukaryota</taxon>
        <taxon>Fungi</taxon>
        <taxon>Fungi incertae sedis</taxon>
        <taxon>Mucoromycota</taxon>
        <taxon>Mucoromycotina</taxon>
        <taxon>Mucoromycetes</taxon>
        <taxon>Mucorales</taxon>
        <taxon>Mucorineae</taxon>
        <taxon>Mucoraceae</taxon>
        <taxon>Mucor</taxon>
    </lineage>
</organism>
<evidence type="ECO:0000313" key="3">
    <source>
        <dbReference type="Proteomes" id="UP001473302"/>
    </source>
</evidence>
<feature type="compositionally biased region" description="Polar residues" evidence="1">
    <location>
        <begin position="35"/>
        <end position="46"/>
    </location>
</feature>
<name>A0ABP9Z4M0_9FUNG</name>
<keyword evidence="3" id="KW-1185">Reference proteome</keyword>
<dbReference type="EMBL" id="BAABUK010000019">
    <property type="protein sequence ID" value="GAA5814060.1"/>
    <property type="molecule type" value="Genomic_DNA"/>
</dbReference>
<proteinExistence type="predicted"/>
<feature type="compositionally biased region" description="Low complexity" evidence="1">
    <location>
        <begin position="198"/>
        <end position="233"/>
    </location>
</feature>
<feature type="compositionally biased region" description="Low complexity" evidence="1">
    <location>
        <begin position="47"/>
        <end position="69"/>
    </location>
</feature>
<comment type="caution">
    <text evidence="2">The sequence shown here is derived from an EMBL/GenBank/DDBJ whole genome shotgun (WGS) entry which is preliminary data.</text>
</comment>
<gene>
    <name evidence="2" type="ORF">MFLAVUS_007550</name>
</gene>
<feature type="region of interest" description="Disordered" evidence="1">
    <location>
        <begin position="1"/>
        <end position="78"/>
    </location>
</feature>
<sequence length="458" mass="50004">MSFKSKQRAKHGHLFGDDPLNATLVSASDDPLFSPSKTSQSSRTNTPDPLSRTSSPSSSSPLDVSISTPIRRAAKPTANNNSIFGDIDVSKLASNGVYNTTGNRTNTTLRNTTLRSNRPFEQDEEDLFGGSGRFRAKVQSKATHVISKIIEPRAEPTRVTEQAEPVIPHPAPPVVISTPSSPPVTDTTTTGGGEEKSSSFFASASRFFKSSSHGNSPKNSSAASSVSNVSIKSDTPVTPPVRQPTPPARQPPPQQQKQSRKMATPPPPPRTMPIEKEKEEEEEEEEDLSSHHVIEDEATRAFADDVISFQANYTPDYTSLSNELSGMDSLRIDNKRLLPSASTPTTVRADVDDPWFDNSRLALMGTIEPSVSSPLHKVSVQDIEPQKRSAFADLINSWNTGQTKFESVQEEDHEQFFSHVAAEQRDIGFGGISNGEEEDTMKTSASVLWDNDEENPWN</sequence>
<evidence type="ECO:0000313" key="2">
    <source>
        <dbReference type="EMBL" id="GAA5814060.1"/>
    </source>
</evidence>
<reference evidence="2 3" key="1">
    <citation type="submission" date="2024-04" db="EMBL/GenBank/DDBJ databases">
        <title>genome sequences of Mucor flavus KT1a and Helicostylum pulchrum KT1b strains isolated from the surface of a dry-aged beef.</title>
        <authorList>
            <person name="Toyotome T."/>
            <person name="Hosono M."/>
            <person name="Torimaru M."/>
            <person name="Fukuda K."/>
            <person name="Mikami N."/>
        </authorList>
    </citation>
    <scope>NUCLEOTIDE SEQUENCE [LARGE SCALE GENOMIC DNA]</scope>
    <source>
        <strain evidence="2 3">KT1a</strain>
    </source>
</reference>
<dbReference type="Proteomes" id="UP001473302">
    <property type="component" value="Unassembled WGS sequence"/>
</dbReference>
<accession>A0ABP9Z4M0</accession>
<evidence type="ECO:0000256" key="1">
    <source>
        <dbReference type="SAM" id="MobiDB-lite"/>
    </source>
</evidence>
<feature type="compositionally biased region" description="Low complexity" evidence="1">
    <location>
        <begin position="174"/>
        <end position="189"/>
    </location>
</feature>
<feature type="compositionally biased region" description="Acidic residues" evidence="1">
    <location>
        <begin position="278"/>
        <end position="287"/>
    </location>
</feature>
<feature type="region of interest" description="Disordered" evidence="1">
    <location>
        <begin position="153"/>
        <end position="296"/>
    </location>
</feature>